<name>A0A8H6X626_9AGAR</name>
<keyword evidence="8" id="KW-1185">Reference proteome</keyword>
<evidence type="ECO:0000256" key="4">
    <source>
        <dbReference type="ARBA" id="ARBA00022989"/>
    </source>
</evidence>
<keyword evidence="5 6" id="KW-0472">Membrane</keyword>
<evidence type="ECO:0000313" key="8">
    <source>
        <dbReference type="Proteomes" id="UP000623467"/>
    </source>
</evidence>
<sequence length="560" mass="60433">MPAGFGALPLAESDMLRGSTVGSARILGPRWAHLPTLTVGLLGAQILWSVEMSYAPPYLISLGLSRASMAIVFLAGPLSGFLVQPLIGVLADNSTSRWGRRRPYMLAGCAVCAVSMLLLGYTREVVEMLLGRDNSMNGLATEWLAVLAIYLVDFAINAVQAVDRALLIDTLPPPLQASGNAWAALMLGVGGVVGFFVGNLDLPDLLPFLGSSELQVLSVLVVSLIVGGHLVTALLVREAVLVPTEGHKRLSFRAELHQIWTRMWTLPLVIQQIFMIQFFAWLGWFPCLFYTTMYISDLHARSESAQAAFDYGTPGLLASDLAEEGTRLGSRALFFCAMLALLTNLVLPPFTTTSSYQSMVKTRMPKIPLVTVWMGGHLLFCACMLATFAVTTVQGATFVTMIMGVPLAITQWAPFALLGEAILTSQSSSDTGEVDPLLEQIESNGAKSSSLDLSSELERLDMRSPNPNAAHREVDSAGGGLRDQVGVILGIHNICIVIPQFLVTILCAVVFAVFDSDSGSAAENSRPSTKQSSVVYVFRLGAVWSFIAFMICRRLARLVR</sequence>
<feature type="transmembrane region" description="Helical" evidence="6">
    <location>
        <begin position="367"/>
        <end position="390"/>
    </location>
</feature>
<feature type="transmembrane region" description="Helical" evidence="6">
    <location>
        <begin position="491"/>
        <end position="514"/>
    </location>
</feature>
<feature type="transmembrane region" description="Helical" evidence="6">
    <location>
        <begin position="328"/>
        <end position="347"/>
    </location>
</feature>
<gene>
    <name evidence="7" type="ORF">MSAN_02349300</name>
</gene>
<dbReference type="Gene3D" id="1.20.1250.20">
    <property type="entry name" value="MFS general substrate transporter like domains"/>
    <property type="match status" value="1"/>
</dbReference>
<evidence type="ECO:0000256" key="6">
    <source>
        <dbReference type="SAM" id="Phobius"/>
    </source>
</evidence>
<evidence type="ECO:0000313" key="7">
    <source>
        <dbReference type="EMBL" id="KAF7335162.1"/>
    </source>
</evidence>
<dbReference type="AlphaFoldDB" id="A0A8H6X626"/>
<proteinExistence type="predicted"/>
<feature type="transmembrane region" description="Helical" evidence="6">
    <location>
        <begin position="534"/>
        <end position="552"/>
    </location>
</feature>
<feature type="transmembrane region" description="Helical" evidence="6">
    <location>
        <begin position="396"/>
        <end position="418"/>
    </location>
</feature>
<dbReference type="PANTHER" id="PTHR19432:SF91">
    <property type="entry name" value="GENERAL ALPHA-GLUCOSIDE PERMEASE"/>
    <property type="match status" value="1"/>
</dbReference>
<protein>
    <recommendedName>
        <fullName evidence="9">Sucrose transporter</fullName>
    </recommendedName>
</protein>
<feature type="transmembrane region" description="Helical" evidence="6">
    <location>
        <begin position="217"/>
        <end position="242"/>
    </location>
</feature>
<evidence type="ECO:0000256" key="3">
    <source>
        <dbReference type="ARBA" id="ARBA00022692"/>
    </source>
</evidence>
<keyword evidence="2" id="KW-0813">Transport</keyword>
<keyword evidence="3 6" id="KW-0812">Transmembrane</keyword>
<evidence type="ECO:0008006" key="9">
    <source>
        <dbReference type="Google" id="ProtNLM"/>
    </source>
</evidence>
<feature type="transmembrane region" description="Helical" evidence="6">
    <location>
        <begin position="179"/>
        <end position="197"/>
    </location>
</feature>
<comment type="subcellular location">
    <subcellularLocation>
        <location evidence="1">Membrane</location>
        <topology evidence="1">Multi-pass membrane protein</topology>
    </subcellularLocation>
</comment>
<accession>A0A8H6X626</accession>
<comment type="caution">
    <text evidence="7">The sequence shown here is derived from an EMBL/GenBank/DDBJ whole genome shotgun (WGS) entry which is preliminary data.</text>
</comment>
<dbReference type="InterPro" id="IPR036259">
    <property type="entry name" value="MFS_trans_sf"/>
</dbReference>
<feature type="transmembrane region" description="Helical" evidence="6">
    <location>
        <begin position="70"/>
        <end position="91"/>
    </location>
</feature>
<keyword evidence="4 6" id="KW-1133">Transmembrane helix</keyword>
<dbReference type="EMBL" id="JACAZH010000042">
    <property type="protein sequence ID" value="KAF7335162.1"/>
    <property type="molecule type" value="Genomic_DNA"/>
</dbReference>
<feature type="transmembrane region" description="Helical" evidence="6">
    <location>
        <begin position="263"/>
        <end position="284"/>
    </location>
</feature>
<reference evidence="7" key="1">
    <citation type="submission" date="2020-05" db="EMBL/GenBank/DDBJ databases">
        <title>Mycena genomes resolve the evolution of fungal bioluminescence.</title>
        <authorList>
            <person name="Tsai I.J."/>
        </authorList>
    </citation>
    <scope>NUCLEOTIDE SEQUENCE</scope>
    <source>
        <strain evidence="7">160909Yilan</strain>
    </source>
</reference>
<feature type="transmembrane region" description="Helical" evidence="6">
    <location>
        <begin position="103"/>
        <end position="123"/>
    </location>
</feature>
<dbReference type="Proteomes" id="UP000623467">
    <property type="component" value="Unassembled WGS sequence"/>
</dbReference>
<evidence type="ECO:0000256" key="2">
    <source>
        <dbReference type="ARBA" id="ARBA00022448"/>
    </source>
</evidence>
<dbReference type="GO" id="GO:0005886">
    <property type="term" value="C:plasma membrane"/>
    <property type="evidence" value="ECO:0007669"/>
    <property type="project" value="TreeGrafter"/>
</dbReference>
<dbReference type="PANTHER" id="PTHR19432">
    <property type="entry name" value="SUGAR TRANSPORTER"/>
    <property type="match status" value="1"/>
</dbReference>
<evidence type="ECO:0000256" key="1">
    <source>
        <dbReference type="ARBA" id="ARBA00004141"/>
    </source>
</evidence>
<evidence type="ECO:0000256" key="5">
    <source>
        <dbReference type="ARBA" id="ARBA00023136"/>
    </source>
</evidence>
<dbReference type="GO" id="GO:0008506">
    <property type="term" value="F:sucrose:proton symporter activity"/>
    <property type="evidence" value="ECO:0007669"/>
    <property type="project" value="TreeGrafter"/>
</dbReference>
<feature type="transmembrane region" description="Helical" evidence="6">
    <location>
        <begin position="143"/>
        <end position="167"/>
    </location>
</feature>
<dbReference type="SUPFAM" id="SSF103473">
    <property type="entry name" value="MFS general substrate transporter"/>
    <property type="match status" value="1"/>
</dbReference>
<dbReference type="OrthoDB" id="28755at2759"/>
<organism evidence="7 8">
    <name type="scientific">Mycena sanguinolenta</name>
    <dbReference type="NCBI Taxonomy" id="230812"/>
    <lineage>
        <taxon>Eukaryota</taxon>
        <taxon>Fungi</taxon>
        <taxon>Dikarya</taxon>
        <taxon>Basidiomycota</taxon>
        <taxon>Agaricomycotina</taxon>
        <taxon>Agaricomycetes</taxon>
        <taxon>Agaricomycetidae</taxon>
        <taxon>Agaricales</taxon>
        <taxon>Marasmiineae</taxon>
        <taxon>Mycenaceae</taxon>
        <taxon>Mycena</taxon>
    </lineage>
</organism>